<evidence type="ECO:0000256" key="1">
    <source>
        <dbReference type="ARBA" id="ARBA00004167"/>
    </source>
</evidence>
<dbReference type="PANTHER" id="PTHR30093">
    <property type="entry name" value="GENERAL SECRETION PATHWAY PROTEIN G"/>
    <property type="match status" value="1"/>
</dbReference>
<evidence type="ECO:0000256" key="5">
    <source>
        <dbReference type="ARBA" id="ARBA00023136"/>
    </source>
</evidence>
<dbReference type="PRINTS" id="PR00813">
    <property type="entry name" value="BCTERIALGSPG"/>
</dbReference>
<dbReference type="InterPro" id="IPR045584">
    <property type="entry name" value="Pilin-like"/>
</dbReference>
<dbReference type="PANTHER" id="PTHR30093:SF44">
    <property type="entry name" value="TYPE II SECRETION SYSTEM CORE PROTEIN G"/>
    <property type="match status" value="1"/>
</dbReference>
<evidence type="ECO:0000256" key="2">
    <source>
        <dbReference type="ARBA" id="ARBA00022481"/>
    </source>
</evidence>
<dbReference type="Proteomes" id="UP000811899">
    <property type="component" value="Unassembled WGS sequence"/>
</dbReference>
<keyword evidence="8" id="KW-1185">Reference proteome</keyword>
<comment type="caution">
    <text evidence="7">The sequence shown here is derived from an EMBL/GenBank/DDBJ whole genome shotgun (WGS) entry which is preliminary data.</text>
</comment>
<dbReference type="NCBIfam" id="TIGR02532">
    <property type="entry name" value="IV_pilin_GFxxxE"/>
    <property type="match status" value="1"/>
</dbReference>
<sequence>MLSKFRNNKGFTLIELLIVVAIIGILAAIAIPQFSTYRAKAYDSAAQSDLRNLKTQMESAFADSQQYPVIG</sequence>
<keyword evidence="4 6" id="KW-1133">Transmembrane helix</keyword>
<dbReference type="PROSITE" id="PS00409">
    <property type="entry name" value="PROKAR_NTER_METHYL"/>
    <property type="match status" value="1"/>
</dbReference>
<evidence type="ECO:0000256" key="6">
    <source>
        <dbReference type="SAM" id="Phobius"/>
    </source>
</evidence>
<keyword evidence="2" id="KW-0488">Methylation</keyword>
<evidence type="ECO:0000313" key="8">
    <source>
        <dbReference type="Proteomes" id="UP000811899"/>
    </source>
</evidence>
<reference evidence="7 8" key="1">
    <citation type="submission" date="2021-05" db="EMBL/GenBank/DDBJ databases">
        <title>The draft genome of Geobacter pelophilus DSM 12255.</title>
        <authorList>
            <person name="Xu Z."/>
            <person name="Masuda Y."/>
            <person name="Itoh H."/>
            <person name="Senoo K."/>
        </authorList>
    </citation>
    <scope>NUCLEOTIDE SEQUENCE [LARGE SCALE GENOMIC DNA]</scope>
    <source>
        <strain evidence="7 8">DSM 12255</strain>
    </source>
</reference>
<dbReference type="AlphaFoldDB" id="A0AAW4L7J9"/>
<comment type="subcellular location">
    <subcellularLocation>
        <location evidence="1">Membrane</location>
        <topology evidence="1">Single-pass membrane protein</topology>
    </subcellularLocation>
</comment>
<dbReference type="InterPro" id="IPR000983">
    <property type="entry name" value="Bac_GSPG_pilin"/>
</dbReference>
<protein>
    <submittedName>
        <fullName evidence="7">Prepilin-type N-terminal cleavage/methylation domain-containing protein</fullName>
    </submittedName>
</protein>
<keyword evidence="3 6" id="KW-0812">Transmembrane</keyword>
<dbReference type="InterPro" id="IPR012902">
    <property type="entry name" value="N_methyl_site"/>
</dbReference>
<dbReference type="Pfam" id="PF07963">
    <property type="entry name" value="N_methyl"/>
    <property type="match status" value="1"/>
</dbReference>
<accession>A0AAW4L7J9</accession>
<gene>
    <name evidence="7" type="ORF">KI809_09615</name>
</gene>
<evidence type="ECO:0000256" key="4">
    <source>
        <dbReference type="ARBA" id="ARBA00022989"/>
    </source>
</evidence>
<organism evidence="7 8">
    <name type="scientific">Geoanaerobacter pelophilus</name>
    <dbReference type="NCBI Taxonomy" id="60036"/>
    <lineage>
        <taxon>Bacteria</taxon>
        <taxon>Pseudomonadati</taxon>
        <taxon>Thermodesulfobacteriota</taxon>
        <taxon>Desulfuromonadia</taxon>
        <taxon>Geobacterales</taxon>
        <taxon>Geobacteraceae</taxon>
        <taxon>Geoanaerobacter</taxon>
    </lineage>
</organism>
<proteinExistence type="predicted"/>
<feature type="transmembrane region" description="Helical" evidence="6">
    <location>
        <begin position="12"/>
        <end position="31"/>
    </location>
</feature>
<evidence type="ECO:0000313" key="7">
    <source>
        <dbReference type="EMBL" id="MBT0664555.1"/>
    </source>
</evidence>
<dbReference type="GO" id="GO:0015628">
    <property type="term" value="P:protein secretion by the type II secretion system"/>
    <property type="evidence" value="ECO:0007669"/>
    <property type="project" value="InterPro"/>
</dbReference>
<dbReference type="GO" id="GO:0016020">
    <property type="term" value="C:membrane"/>
    <property type="evidence" value="ECO:0007669"/>
    <property type="project" value="UniProtKB-SubCell"/>
</dbReference>
<dbReference type="GO" id="GO:0015627">
    <property type="term" value="C:type II protein secretion system complex"/>
    <property type="evidence" value="ECO:0007669"/>
    <property type="project" value="InterPro"/>
</dbReference>
<dbReference type="EMBL" id="JAHCVJ010000003">
    <property type="protein sequence ID" value="MBT0664555.1"/>
    <property type="molecule type" value="Genomic_DNA"/>
</dbReference>
<dbReference type="Gene3D" id="3.30.700.10">
    <property type="entry name" value="Glycoprotein, Type 4 Pilin"/>
    <property type="match status" value="1"/>
</dbReference>
<keyword evidence="5 6" id="KW-0472">Membrane</keyword>
<name>A0AAW4L7J9_9BACT</name>
<dbReference type="SUPFAM" id="SSF54523">
    <property type="entry name" value="Pili subunits"/>
    <property type="match status" value="1"/>
</dbReference>
<evidence type="ECO:0000256" key="3">
    <source>
        <dbReference type="ARBA" id="ARBA00022692"/>
    </source>
</evidence>